<dbReference type="RefSeq" id="WP_171328373.1">
    <property type="nucleotide sequence ID" value="NZ_WVRA01000001.1"/>
</dbReference>
<name>A0AA90YZS3_9RHOB</name>
<dbReference type="Proteomes" id="UP000597886">
    <property type="component" value="Unassembled WGS sequence"/>
</dbReference>
<organism evidence="1 2">
    <name type="scientific">Ruegeria atlantica</name>
    <dbReference type="NCBI Taxonomy" id="81569"/>
    <lineage>
        <taxon>Bacteria</taxon>
        <taxon>Pseudomonadati</taxon>
        <taxon>Pseudomonadota</taxon>
        <taxon>Alphaproteobacteria</taxon>
        <taxon>Rhodobacterales</taxon>
        <taxon>Roseobacteraceae</taxon>
        <taxon>Ruegeria</taxon>
    </lineage>
</organism>
<dbReference type="EMBL" id="WVRA01000001">
    <property type="protein sequence ID" value="NOE17107.1"/>
    <property type="molecule type" value="Genomic_DNA"/>
</dbReference>
<gene>
    <name evidence="1" type="ORF">GS634_03105</name>
</gene>
<protein>
    <submittedName>
        <fullName evidence="1">Uncharacterized protein</fullName>
    </submittedName>
</protein>
<evidence type="ECO:0000313" key="2">
    <source>
        <dbReference type="Proteomes" id="UP000597886"/>
    </source>
</evidence>
<comment type="caution">
    <text evidence="1">The sequence shown here is derived from an EMBL/GenBank/DDBJ whole genome shotgun (WGS) entry which is preliminary data.</text>
</comment>
<evidence type="ECO:0000313" key="1">
    <source>
        <dbReference type="EMBL" id="NOE17107.1"/>
    </source>
</evidence>
<dbReference type="AlphaFoldDB" id="A0AA90YZS3"/>
<sequence>METDALGRPLFDDRSFHHSTLIYEDQPINIVTTGGLKWLYAADALSAAGVPQEKSGGYSKTIGRLSDADKIKIAETAFTFGDGRKDKGWLVSPRSISDLQHKTRRGRNPIKTTAFLEWLAEGPLEGHPTEHWSPAKPEPQAPIFREVKLGHDEDGDKPFIPDPMRPLGLYKHTNDKRRLRSDEVQFCLCQSKVCGCDIIELTPYFGPYNEDDYPVVDDYDDLSPDTAWTAVWSKKLHHDVRPDFFKHADMGPFGLNQDRPDVMTRRPAFYGSACVEFTDEGPTDRVILGATP</sequence>
<accession>A0AA90YZS3</accession>
<proteinExistence type="predicted"/>
<reference evidence="1" key="1">
    <citation type="submission" date="2019-12" db="EMBL/GenBank/DDBJ databases">
        <title>Ruegeria JWLKs population differentiation of coral mucus and skeleton niches.</title>
        <authorList>
            <person name="Luo D."/>
        </authorList>
    </citation>
    <scope>NUCLEOTIDE SEQUENCE</scope>
    <source>
        <strain evidence="1">HKCCD6181</strain>
    </source>
</reference>